<evidence type="ECO:0000256" key="8">
    <source>
        <dbReference type="ARBA" id="ARBA00022759"/>
    </source>
</evidence>
<dbReference type="InterPro" id="IPR007860">
    <property type="entry name" value="DNA_mmatch_repair_MutS_con_dom"/>
</dbReference>
<dbReference type="GO" id="GO:0048256">
    <property type="term" value="F:flap endonuclease activity"/>
    <property type="evidence" value="ECO:0007669"/>
    <property type="project" value="UniProtKB-ARBA"/>
</dbReference>
<dbReference type="SUPFAM" id="SSF88723">
    <property type="entry name" value="PIN domain-like"/>
    <property type="match status" value="1"/>
</dbReference>
<evidence type="ECO:0000259" key="20">
    <source>
        <dbReference type="PROSITE" id="PS50013"/>
    </source>
</evidence>
<dbReference type="InterPro" id="IPR000432">
    <property type="entry name" value="DNA_mismatch_repair_MutS_C"/>
</dbReference>
<dbReference type="Pfam" id="PF05192">
    <property type="entry name" value="MutS_III"/>
    <property type="match status" value="1"/>
</dbReference>
<dbReference type="GO" id="GO:0030983">
    <property type="term" value="F:mismatched DNA binding"/>
    <property type="evidence" value="ECO:0007669"/>
    <property type="project" value="InterPro"/>
</dbReference>
<dbReference type="InterPro" id="IPR000953">
    <property type="entry name" value="Chromo/chromo_shadow_dom"/>
</dbReference>
<dbReference type="InterPro" id="IPR027417">
    <property type="entry name" value="P-loop_NTPase"/>
</dbReference>
<reference evidence="22" key="1">
    <citation type="journal article" date="2019" name="Gigascience">
        <title>De novo genome assembly of the endangered Acer yangbiense, a plant species with extremely small populations endemic to Yunnan Province, China.</title>
        <authorList>
            <person name="Yang J."/>
            <person name="Wariss H.M."/>
            <person name="Tao L."/>
            <person name="Zhang R."/>
            <person name="Yun Q."/>
            <person name="Hollingsworth P."/>
            <person name="Dao Z."/>
            <person name="Luo G."/>
            <person name="Guo H."/>
            <person name="Ma Y."/>
            <person name="Sun W."/>
        </authorList>
    </citation>
    <scope>NUCLEOTIDE SEQUENCE [LARGE SCALE GENOMIC DNA]</scope>
    <source>
        <strain evidence="22">cv. br00</strain>
    </source>
</reference>
<evidence type="ECO:0000256" key="7">
    <source>
        <dbReference type="ARBA" id="ARBA00022741"/>
    </source>
</evidence>
<dbReference type="Gene3D" id="1.10.150.20">
    <property type="entry name" value="5' to 3' exonuclease, C-terminal subdomain"/>
    <property type="match status" value="1"/>
</dbReference>
<dbReference type="SUPFAM" id="SSF55271">
    <property type="entry name" value="DNA repair protein MutS, domain I"/>
    <property type="match status" value="1"/>
</dbReference>
<dbReference type="Pfam" id="PF25386">
    <property type="entry name" value="Chromo_SEND1"/>
    <property type="match status" value="1"/>
</dbReference>
<dbReference type="InterPro" id="IPR022042">
    <property type="entry name" value="snRNA-activating_su3"/>
</dbReference>
<evidence type="ECO:0000313" key="21">
    <source>
        <dbReference type="EMBL" id="KAB5525467.1"/>
    </source>
</evidence>
<dbReference type="GO" id="GO:0006298">
    <property type="term" value="P:mismatch repair"/>
    <property type="evidence" value="ECO:0007669"/>
    <property type="project" value="InterPro"/>
</dbReference>
<dbReference type="Gene3D" id="1.10.1420.10">
    <property type="match status" value="2"/>
</dbReference>
<evidence type="ECO:0000256" key="9">
    <source>
        <dbReference type="ARBA" id="ARBA00022763"/>
    </source>
</evidence>
<dbReference type="PANTHER" id="PTHR11361">
    <property type="entry name" value="DNA MISMATCH REPAIR PROTEIN MUTS FAMILY MEMBER"/>
    <property type="match status" value="1"/>
</dbReference>
<dbReference type="Proteomes" id="UP000326939">
    <property type="component" value="Chromosome 15"/>
</dbReference>
<keyword evidence="10" id="KW-0378">Hydrolase</keyword>
<dbReference type="FunFam" id="1.10.150.20:FF:000030">
    <property type="entry name" value="Flap endonuclease GEN-like 1"/>
    <property type="match status" value="1"/>
</dbReference>
<dbReference type="PANTHER" id="PTHR11361:SF122">
    <property type="entry name" value="DNA MISMATCH REPAIR PROTEIN MSH3"/>
    <property type="match status" value="1"/>
</dbReference>
<accession>A0A5N5KCB1</accession>
<name>A0A5N5KCB1_9ROSI</name>
<dbReference type="FunFam" id="3.40.1170.10:FF:000004">
    <property type="entry name" value="DNA mismatch repair protein"/>
    <property type="match status" value="1"/>
</dbReference>
<feature type="domain" description="Chromo" evidence="20">
    <location>
        <begin position="2071"/>
        <end position="2131"/>
    </location>
</feature>
<dbReference type="GO" id="GO:0005634">
    <property type="term" value="C:nucleus"/>
    <property type="evidence" value="ECO:0007669"/>
    <property type="project" value="UniProtKB-SubCell"/>
</dbReference>
<dbReference type="EMBL" id="VDCV01000015">
    <property type="protein sequence ID" value="KAB5525467.1"/>
    <property type="molecule type" value="Genomic_DNA"/>
</dbReference>
<comment type="cofactor">
    <cofactor evidence="1">
        <name>Mg(2+)</name>
        <dbReference type="ChEBI" id="CHEBI:18420"/>
    </cofactor>
</comment>
<evidence type="ECO:0000256" key="1">
    <source>
        <dbReference type="ARBA" id="ARBA00001946"/>
    </source>
</evidence>
<dbReference type="SUPFAM" id="SSF47807">
    <property type="entry name" value="5' to 3' exonuclease, C-terminal subdomain"/>
    <property type="match status" value="1"/>
</dbReference>
<feature type="compositionally biased region" description="Polar residues" evidence="19">
    <location>
        <begin position="184"/>
        <end position="198"/>
    </location>
</feature>
<dbReference type="GO" id="GO:0006312">
    <property type="term" value="P:mitotic recombination"/>
    <property type="evidence" value="ECO:0007669"/>
    <property type="project" value="TreeGrafter"/>
</dbReference>
<dbReference type="InterPro" id="IPR016151">
    <property type="entry name" value="DNA_mismatch_repair_MutS_N"/>
</dbReference>
<evidence type="ECO:0000256" key="17">
    <source>
        <dbReference type="ARBA" id="ARBA00038112"/>
    </source>
</evidence>
<feature type="region of interest" description="Disordered" evidence="19">
    <location>
        <begin position="163"/>
        <end position="220"/>
    </location>
</feature>
<organism evidence="21 22">
    <name type="scientific">Salix brachista</name>
    <dbReference type="NCBI Taxonomy" id="2182728"/>
    <lineage>
        <taxon>Eukaryota</taxon>
        <taxon>Viridiplantae</taxon>
        <taxon>Streptophyta</taxon>
        <taxon>Embryophyta</taxon>
        <taxon>Tracheophyta</taxon>
        <taxon>Spermatophyta</taxon>
        <taxon>Magnoliopsida</taxon>
        <taxon>eudicotyledons</taxon>
        <taxon>Gunneridae</taxon>
        <taxon>Pentapetalae</taxon>
        <taxon>rosids</taxon>
        <taxon>fabids</taxon>
        <taxon>Malpighiales</taxon>
        <taxon>Salicaceae</taxon>
        <taxon>Saliceae</taxon>
        <taxon>Salix</taxon>
    </lineage>
</organism>
<dbReference type="CDD" id="cd09869">
    <property type="entry name" value="PIN_GEN1"/>
    <property type="match status" value="1"/>
</dbReference>
<comment type="similarity">
    <text evidence="3">Belongs to the DNA mismatch repair MutS family. MSH3 subfamily.</text>
</comment>
<dbReference type="Pfam" id="PF00488">
    <property type="entry name" value="MutS_V"/>
    <property type="match status" value="2"/>
</dbReference>
<dbReference type="PRINTS" id="PR00853">
    <property type="entry name" value="XPGRADSUPER"/>
</dbReference>
<dbReference type="SMART" id="SM00533">
    <property type="entry name" value="MUTSd"/>
    <property type="match status" value="1"/>
</dbReference>
<evidence type="ECO:0000313" key="22">
    <source>
        <dbReference type="Proteomes" id="UP000326939"/>
    </source>
</evidence>
<dbReference type="InterPro" id="IPR057340">
    <property type="entry name" value="Chromo_SEND1"/>
</dbReference>
<evidence type="ECO:0000256" key="4">
    <source>
        <dbReference type="ARBA" id="ARBA00022151"/>
    </source>
</evidence>
<comment type="similarity">
    <text evidence="17">Belongs to the XPG/RAD2 endonuclease family. GEN subfamily.</text>
</comment>
<keyword evidence="6" id="KW-0479">Metal-binding</keyword>
<keyword evidence="13" id="KW-0238">DNA-binding</keyword>
<dbReference type="SUPFAM" id="SSF48334">
    <property type="entry name" value="DNA repair protein MutS, domain III"/>
    <property type="match status" value="1"/>
</dbReference>
<evidence type="ECO:0000256" key="13">
    <source>
        <dbReference type="ARBA" id="ARBA00023125"/>
    </source>
</evidence>
<dbReference type="Gene3D" id="3.40.50.300">
    <property type="entry name" value="P-loop containing nucleotide triphosphate hydrolases"/>
    <property type="match status" value="2"/>
</dbReference>
<keyword evidence="5" id="KW-0540">Nuclease</keyword>
<dbReference type="InterPro" id="IPR036187">
    <property type="entry name" value="DNA_mismatch_repair_MutS_sf"/>
</dbReference>
<feature type="region of interest" description="Disordered" evidence="19">
    <location>
        <begin position="552"/>
        <end position="574"/>
    </location>
</feature>
<protein>
    <recommendedName>
        <fullName evidence="4 18">DNA mismatch repair protein MSH3</fullName>
    </recommendedName>
    <alternativeName>
        <fullName evidence="4 18">DNA mismatch repair protein MSH3</fullName>
    </alternativeName>
    <alternativeName>
        <fullName evidence="16">MutS protein homolog 3</fullName>
    </alternativeName>
</protein>
<dbReference type="GO" id="GO:0140664">
    <property type="term" value="F:ATP-dependent DNA damage sensor activity"/>
    <property type="evidence" value="ECO:0007669"/>
    <property type="project" value="InterPro"/>
</dbReference>
<evidence type="ECO:0000256" key="5">
    <source>
        <dbReference type="ARBA" id="ARBA00022722"/>
    </source>
</evidence>
<dbReference type="GO" id="GO:0009650">
    <property type="term" value="P:UV protection"/>
    <property type="evidence" value="ECO:0007669"/>
    <property type="project" value="UniProtKB-ARBA"/>
</dbReference>
<dbReference type="PROSITE" id="PS50013">
    <property type="entry name" value="CHROMO_2"/>
    <property type="match status" value="1"/>
</dbReference>
<dbReference type="SMART" id="SM00279">
    <property type="entry name" value="HhH2"/>
    <property type="match status" value="1"/>
</dbReference>
<keyword evidence="7" id="KW-0547">Nucleotide-binding</keyword>
<dbReference type="SMART" id="SM00484">
    <property type="entry name" value="XPGI"/>
    <property type="match status" value="1"/>
</dbReference>
<evidence type="ECO:0000256" key="16">
    <source>
        <dbReference type="ARBA" id="ARBA00029792"/>
    </source>
</evidence>
<evidence type="ECO:0000256" key="12">
    <source>
        <dbReference type="ARBA" id="ARBA00022842"/>
    </source>
</evidence>
<evidence type="ECO:0000256" key="11">
    <source>
        <dbReference type="ARBA" id="ARBA00022840"/>
    </source>
</evidence>
<dbReference type="Pfam" id="PF01624">
    <property type="entry name" value="MutS_I"/>
    <property type="match status" value="1"/>
</dbReference>
<dbReference type="Pfam" id="PF05188">
    <property type="entry name" value="MutS_II"/>
    <property type="match status" value="1"/>
</dbReference>
<gene>
    <name evidence="21" type="ORF">DKX38_023216</name>
</gene>
<dbReference type="Pfam" id="PF00752">
    <property type="entry name" value="XPG_N"/>
    <property type="match status" value="1"/>
</dbReference>
<dbReference type="CDD" id="cd00024">
    <property type="entry name" value="CD_CSD"/>
    <property type="match status" value="1"/>
</dbReference>
<dbReference type="InterPro" id="IPR036279">
    <property type="entry name" value="5-3_exonuclease_C_sf"/>
</dbReference>
<dbReference type="GO" id="GO:0046872">
    <property type="term" value="F:metal ion binding"/>
    <property type="evidence" value="ECO:0007669"/>
    <property type="project" value="UniProtKB-KW"/>
</dbReference>
<sequence>MKESIEGQNESIAHGGPIYIPNLVGPLTRVPDFQTALLSELQNLQSELSLDSSELCDDIDLSVDELKIFSEEELVDMALKEAFKDGENTGSSPEPFVEHSKARKVAIVITSWDAIFVFDEFPLLIGDSQFGIGIILIEFIQLLCLHPSVFLLSIREDNLRMCSNKDSCSQNSRRRDISAPLELSNGSHSSTNSNRATINSNNSKNGKRRKSNKHDVNTIPSCKINHSGIPSSNTTKTMQSLRSTNFGKQLKSPDIQEHIAVMLPEVVICVEIYHCIRKWVKTQEFLVLGGQTLTEMRDKIYCLTDQMMQKAGQHDPSGYFLVEDVFCNDLRDTSAIDYSEPIIDWLRNKKADAFRKWECIISGDLQQKQKAVVGESTTPCLPQFRRREMQNTRFCDLRFCLGAGYLYCHQGGCKHTIVFRDMRLIHPDDLQNRIAYPIITPAISAMIAITFFTTLRMALYCTVVSQHTTMSMINHSRSCHEHVSLTLYPTGFSNDRPNPFLFRELLCSCSLFMFCVTVVGKRKIGSDFASTPSSSSSPKITATVPFSPSKRKLLSSRLTSTPKRPKLSPHPQKPLLSLHKKFLDKLLEPQIPQTPLPQDTQKFTPLEQQVVDLKQKYPDVLLMIEVGYKFRFFGEDAEIAARVLGIYAHKDHNFMTASVPTFRLNVHVRRLVSEGYKVGVVNQTETAAIKAHGENKSGPFCRGLSSLYTKATLEAAENVGGREEGCGGESNYLCCVVEKGLDCGVEVGVFDVRVGVVAVEISTGDVVYGEFNDGFLRSGLEAFVLSLAPAELLLGDPLSKQTEKLLLAYSGPSSNVRVERVLRDCFSDGGALADVMSLYENMIEDNLGDNEKQTTEAKEQGSYHLAIEGVIKMPDLAVEALALTIRHLKQFGFDRMLCLGASFRPFSSNMEMNLSANTLQQLEVLRNNSDGSESGSLLHIMNLTLTIYGSRLLRHWVTHPLCDRNMISARLDAVSEIAECMGSYKDSQHVSGLDEDDSEVAIVQPDLYYLLSTVLTALGRSPDIERGITRIFHRTATASEFIAVFQAILAAGKRLKRLCIQEEHNYDEVGSKNVKSVLLKRLILAASSSNVVGNAAKLLSTLNKEAAEQGDLTNLIIISDDQFPEVARAREAVQFAKENLDSLIGMYRKQLQRRNLEFMSVSGTTHLIELPLDFKVPLNWVKVNSTKKMIRYHPPEVLTALDQLLLANEELMIVSRAAWDSFLRGFSIYYAEFRGAVQALATLDCLFSFATLLKNKNYVRPIFVDDSEPPQINICSGRHPVLETILQDNFVPNDTNLHADKEYCQIITGPNMGGKSCYIRQVALIALMAQVELHSPTFFSYLYSVRATGWMLPDCCAHSVVFFAELLMVGSFVPALSAKLHVLDGIHTRMGASDSIQQGRSTFLEELSEASHILHKCTAQSLVIIDELGRGTSTHDGGAIAYATLYHLLDQKRCMVLFVTHYPKIAEIKTEFPGSVGAYHVSYLTSQKNEGAIESTCDTEDVTYLYKLVPGVSEKSFGFNVAQLAELPSSCIRRATIMAARLEAVLSSRLGKEQLLETLPAHQQEEAQENMLRPDGRIENSEDSTVAYREFFSNLKSAMHENDVARSSQFLEKARSIAREFLTNEKPSKNQVLDAGPFEAGRSTAILGSCNGLICILKTYGRYFTLPNSSINGANSSINGGKKTQGLLAPIKVAGNPMTSLKSSMHLDMIQSTMTTRNKRVCIDLSCWIVQLQNVNKTHCGLVKDKPYIRNLFHRLRALIALNCSLIFVADGSIPAIKLATYRRRLNLGLEVTQDETNLQNACSLRRNMGSEFSCMIKEAKDIGLALGIPCLDSIEEAEAQCALLNSESLCDGCFSSDSDVFLFGARTVYRDICLGEGHVVCYEMAEVERKLGFGRNSLITLALILGSDYSPGVHGLGPESACQIVSSIGDSDVLQKIASEGLSFAKKIKTSKKQMGSKKTNSLDSEIHFNGNDNNSERKNECLRVIDAYLKPKCHPADSDAVCRVLSQHPFQHLKLQRKCAHFFEWPPEKTDEYTLPKIAERDLRRLANLRSTSSELGVDPPLQKIPVKCPVSRVVKQRKVQGTECFEVLWEGYDGLQTSIVPSDLLESACPEKIAEFEEKTALGRKQNQRKPASKKSENRLAMAKIDLKLQNLLLDIESGSNTACSTSLSSKTAISEDRTTSTAVCLTKQDPHNAGCRAALSADTSQYEVIDLSSPSPVAQTHTVSRCQRVNDQHSDVIDLIESENENFT</sequence>
<dbReference type="InterPro" id="IPR036678">
    <property type="entry name" value="MutS_con_dom_sf"/>
</dbReference>
<dbReference type="SUPFAM" id="SSF54160">
    <property type="entry name" value="Chromo domain-like"/>
    <property type="match status" value="1"/>
</dbReference>
<dbReference type="Gene3D" id="3.40.50.1010">
    <property type="entry name" value="5'-nuclease"/>
    <property type="match status" value="1"/>
</dbReference>
<dbReference type="InterPro" id="IPR006086">
    <property type="entry name" value="XPG-I_dom"/>
</dbReference>
<dbReference type="InterPro" id="IPR045076">
    <property type="entry name" value="MutS"/>
</dbReference>
<evidence type="ECO:0000256" key="6">
    <source>
        <dbReference type="ARBA" id="ARBA00022723"/>
    </source>
</evidence>
<dbReference type="FunFam" id="3.30.420.110:FF:000010">
    <property type="entry name" value="DNA mismatch repair protein"/>
    <property type="match status" value="1"/>
</dbReference>
<dbReference type="SUPFAM" id="SSF52540">
    <property type="entry name" value="P-loop containing nucleoside triphosphate hydrolases"/>
    <property type="match status" value="1"/>
</dbReference>
<dbReference type="InterPro" id="IPR016197">
    <property type="entry name" value="Chromo-like_dom_sf"/>
</dbReference>
<evidence type="ECO:0000256" key="10">
    <source>
        <dbReference type="ARBA" id="ARBA00022801"/>
    </source>
</evidence>
<comment type="caution">
    <text evidence="21">The sequence shown here is derived from an EMBL/GenBank/DDBJ whole genome shotgun (WGS) entry which is preliminary data.</text>
</comment>
<keyword evidence="8" id="KW-0255">Endonuclease</keyword>
<evidence type="ECO:0000256" key="14">
    <source>
        <dbReference type="ARBA" id="ARBA00023204"/>
    </source>
</evidence>
<evidence type="ECO:0000256" key="2">
    <source>
        <dbReference type="ARBA" id="ARBA00004123"/>
    </source>
</evidence>
<dbReference type="InterPro" id="IPR007695">
    <property type="entry name" value="DNA_mismatch_repair_MutS-lik_N"/>
</dbReference>
<dbReference type="InterPro" id="IPR006085">
    <property type="entry name" value="XPG_DNA_repair_N"/>
</dbReference>
<dbReference type="Gene3D" id="3.30.420.110">
    <property type="entry name" value="MutS, connector domain"/>
    <property type="match status" value="1"/>
</dbReference>
<dbReference type="FunFam" id="1.10.1420.10:FF:000004">
    <property type="entry name" value="DNA mismatch repair protein Msh3"/>
    <property type="match status" value="1"/>
</dbReference>
<comment type="subcellular location">
    <subcellularLocation>
        <location evidence="2">Nucleus</location>
    </subcellularLocation>
</comment>
<keyword evidence="15" id="KW-0539">Nucleus</keyword>
<evidence type="ECO:0000256" key="19">
    <source>
        <dbReference type="SAM" id="MobiDB-lite"/>
    </source>
</evidence>
<dbReference type="InterPro" id="IPR007696">
    <property type="entry name" value="DNA_mismatch_repair_MutS_core"/>
</dbReference>
<dbReference type="InterPro" id="IPR029060">
    <property type="entry name" value="PIN-like_dom_sf"/>
</dbReference>
<keyword evidence="11" id="KW-0067">ATP-binding</keyword>
<dbReference type="Gene3D" id="3.40.1170.10">
    <property type="entry name" value="DNA repair protein MutS, domain I"/>
    <property type="match status" value="1"/>
</dbReference>
<keyword evidence="9" id="KW-0227">DNA damage</keyword>
<dbReference type="Pfam" id="PF00867">
    <property type="entry name" value="XPG_I"/>
    <property type="match status" value="1"/>
</dbReference>
<evidence type="ECO:0000256" key="18">
    <source>
        <dbReference type="ARBA" id="ARBA00073774"/>
    </source>
</evidence>
<keyword evidence="14" id="KW-0234">DNA repair</keyword>
<evidence type="ECO:0000256" key="3">
    <source>
        <dbReference type="ARBA" id="ARBA00007094"/>
    </source>
</evidence>
<dbReference type="Gene3D" id="2.40.50.40">
    <property type="match status" value="1"/>
</dbReference>
<evidence type="ECO:0000256" key="15">
    <source>
        <dbReference type="ARBA" id="ARBA00023242"/>
    </source>
</evidence>
<dbReference type="Pfam" id="PF12251">
    <property type="entry name" value="SNAPC3"/>
    <property type="match status" value="1"/>
</dbReference>
<dbReference type="InterPro" id="IPR006084">
    <property type="entry name" value="XPG/Rad2"/>
</dbReference>
<dbReference type="InterPro" id="IPR008918">
    <property type="entry name" value="HhH2"/>
</dbReference>
<dbReference type="GO" id="GO:0005524">
    <property type="term" value="F:ATP binding"/>
    <property type="evidence" value="ECO:0007669"/>
    <property type="project" value="UniProtKB-KW"/>
</dbReference>
<keyword evidence="22" id="KW-1185">Reference proteome</keyword>
<dbReference type="SMART" id="SM00534">
    <property type="entry name" value="MUTSac"/>
    <property type="match status" value="1"/>
</dbReference>
<keyword evidence="12" id="KW-0460">Magnesium</keyword>
<dbReference type="PROSITE" id="PS00486">
    <property type="entry name" value="DNA_MISMATCH_REPAIR_2"/>
    <property type="match status" value="1"/>
</dbReference>
<proteinExistence type="inferred from homology"/>